<evidence type="ECO:0000256" key="5">
    <source>
        <dbReference type="ARBA" id="ARBA00022692"/>
    </source>
</evidence>
<dbReference type="Proteomes" id="UP001370758">
    <property type="component" value="Unassembled WGS sequence"/>
</dbReference>
<dbReference type="EMBL" id="JAVHJL010000005">
    <property type="protein sequence ID" value="KAK6502946.1"/>
    <property type="molecule type" value="Genomic_DNA"/>
</dbReference>
<feature type="transmembrane region" description="Helical" evidence="8">
    <location>
        <begin position="291"/>
        <end position="311"/>
    </location>
</feature>
<comment type="caution">
    <text evidence="10">The sequence shown here is derived from an EMBL/GenBank/DDBJ whole genome shotgun (WGS) entry which is preliminary data.</text>
</comment>
<dbReference type="PANTHER" id="PTHR31595:SF57">
    <property type="entry name" value="OS04G0481900 PROTEIN"/>
    <property type="match status" value="1"/>
</dbReference>
<feature type="transmembrane region" description="Helical" evidence="8">
    <location>
        <begin position="372"/>
        <end position="392"/>
    </location>
</feature>
<keyword evidence="11" id="KW-1185">Reference proteome</keyword>
<feature type="domain" description="Wax synthase" evidence="9">
    <location>
        <begin position="234"/>
        <end position="314"/>
    </location>
</feature>
<protein>
    <recommendedName>
        <fullName evidence="9">Wax synthase domain-containing protein</fullName>
    </recommendedName>
</protein>
<reference evidence="10 11" key="1">
    <citation type="submission" date="2023-08" db="EMBL/GenBank/DDBJ databases">
        <authorList>
            <person name="Palmer J.M."/>
        </authorList>
    </citation>
    <scope>NUCLEOTIDE SEQUENCE [LARGE SCALE GENOMIC DNA]</scope>
    <source>
        <strain evidence="10 11">TWF481</strain>
    </source>
</reference>
<dbReference type="Pfam" id="PF13813">
    <property type="entry name" value="MBOAT_2"/>
    <property type="match status" value="1"/>
</dbReference>
<proteinExistence type="inferred from homology"/>
<evidence type="ECO:0000256" key="1">
    <source>
        <dbReference type="ARBA" id="ARBA00004141"/>
    </source>
</evidence>
<evidence type="ECO:0000256" key="7">
    <source>
        <dbReference type="ARBA" id="ARBA00023136"/>
    </source>
</evidence>
<keyword evidence="5 8" id="KW-0812">Transmembrane</keyword>
<feature type="transmembrane region" description="Helical" evidence="8">
    <location>
        <begin position="331"/>
        <end position="352"/>
    </location>
</feature>
<keyword evidence="4" id="KW-0808">Transferase</keyword>
<name>A0AAV9W5S9_9PEZI</name>
<dbReference type="AlphaFoldDB" id="A0AAV9W5S9"/>
<evidence type="ECO:0000256" key="4">
    <source>
        <dbReference type="ARBA" id="ARBA00022679"/>
    </source>
</evidence>
<sequence length="489" mass="55000">MLENTLQGALIGVTAVSTLTLALPSTSFVRYALYPLPALLVMRALLWPPTEGLAKETYLLGLLMTDTSFKVFDYLYLQGYDAPATFFQVDRVGRTITKVHEYPQDTLGRIKWALSLVTSHRGIGWNIQVPVQKIRYPCSTIAYVSESMVSVLSIYLGLYTCGSLCDYMVQVLRKEVDSPSPWVYELFKNELFQMVVAFMGIFAMVSNSVLVYNFIRMICVTSGIGGSWGKIESWPNMFGDFEDAWSIRNVWGRAWHQNLRRCLTAPGEKASYIIFGDPSKLGRIPRLIRRYFLVFSAFGVSGLLHSLAVYYGSKTDVMPYEDSTPLPMRPGWYVTGYFFYIQPVAITLEDFICWATGASTESKSVKATRVRWFIGMVYTLAWFTWGTAVLWIHPQLASLGYQRTSDAGLGYVHILVSTSEAASILPLNPWPVVVKTVSPIFWDLYGYLKSSGLGAHLYLYVYTTLEILGSSSGFNVLRSANSVVENKYP</sequence>
<dbReference type="InterPro" id="IPR032805">
    <property type="entry name" value="Wax_synthase_dom"/>
</dbReference>
<dbReference type="GO" id="GO:0016020">
    <property type="term" value="C:membrane"/>
    <property type="evidence" value="ECO:0007669"/>
    <property type="project" value="UniProtKB-SubCell"/>
</dbReference>
<evidence type="ECO:0000256" key="2">
    <source>
        <dbReference type="ARBA" id="ARBA00005179"/>
    </source>
</evidence>
<feature type="transmembrane region" description="Helical" evidence="8">
    <location>
        <begin position="149"/>
        <end position="171"/>
    </location>
</feature>
<keyword evidence="6 8" id="KW-1133">Transmembrane helix</keyword>
<evidence type="ECO:0000256" key="6">
    <source>
        <dbReference type="ARBA" id="ARBA00022989"/>
    </source>
</evidence>
<gene>
    <name evidence="10" type="ORF">TWF481_007984</name>
</gene>
<feature type="transmembrane region" description="Helical" evidence="8">
    <location>
        <begin position="191"/>
        <end position="215"/>
    </location>
</feature>
<dbReference type="PANTHER" id="PTHR31595">
    <property type="entry name" value="LONG-CHAIN-ALCOHOL O-FATTY-ACYLTRANSFERASE 3-RELATED"/>
    <property type="match status" value="1"/>
</dbReference>
<organism evidence="10 11">
    <name type="scientific">Arthrobotrys musiformis</name>
    <dbReference type="NCBI Taxonomy" id="47236"/>
    <lineage>
        <taxon>Eukaryota</taxon>
        <taxon>Fungi</taxon>
        <taxon>Dikarya</taxon>
        <taxon>Ascomycota</taxon>
        <taxon>Pezizomycotina</taxon>
        <taxon>Orbiliomycetes</taxon>
        <taxon>Orbiliales</taxon>
        <taxon>Orbiliaceae</taxon>
        <taxon>Arthrobotrys</taxon>
    </lineage>
</organism>
<dbReference type="GO" id="GO:0006629">
    <property type="term" value="P:lipid metabolic process"/>
    <property type="evidence" value="ECO:0007669"/>
    <property type="project" value="InterPro"/>
</dbReference>
<evidence type="ECO:0000313" key="11">
    <source>
        <dbReference type="Proteomes" id="UP001370758"/>
    </source>
</evidence>
<keyword evidence="7 8" id="KW-0472">Membrane</keyword>
<comment type="pathway">
    <text evidence="2">Secondary metabolite biosynthesis.</text>
</comment>
<evidence type="ECO:0000256" key="3">
    <source>
        <dbReference type="ARBA" id="ARBA00007282"/>
    </source>
</evidence>
<accession>A0AAV9W5S9</accession>
<dbReference type="GO" id="GO:0008374">
    <property type="term" value="F:O-acyltransferase activity"/>
    <property type="evidence" value="ECO:0007669"/>
    <property type="project" value="InterPro"/>
</dbReference>
<dbReference type="InterPro" id="IPR044851">
    <property type="entry name" value="Wax_synthase"/>
</dbReference>
<evidence type="ECO:0000256" key="8">
    <source>
        <dbReference type="SAM" id="Phobius"/>
    </source>
</evidence>
<feature type="transmembrane region" description="Helical" evidence="8">
    <location>
        <begin position="6"/>
        <end position="33"/>
    </location>
</feature>
<comment type="subcellular location">
    <subcellularLocation>
        <location evidence="1">Membrane</location>
        <topology evidence="1">Multi-pass membrane protein</topology>
    </subcellularLocation>
</comment>
<evidence type="ECO:0000313" key="10">
    <source>
        <dbReference type="EMBL" id="KAK6502946.1"/>
    </source>
</evidence>
<evidence type="ECO:0000259" key="9">
    <source>
        <dbReference type="Pfam" id="PF13813"/>
    </source>
</evidence>
<comment type="similarity">
    <text evidence="3">Belongs to the wax synthase family.</text>
</comment>